<organism evidence="1 2">
    <name type="scientific">Coniosporium tulheliwenetii</name>
    <dbReference type="NCBI Taxonomy" id="3383036"/>
    <lineage>
        <taxon>Eukaryota</taxon>
        <taxon>Fungi</taxon>
        <taxon>Dikarya</taxon>
        <taxon>Ascomycota</taxon>
        <taxon>Pezizomycotina</taxon>
        <taxon>Dothideomycetes</taxon>
        <taxon>Dothideomycetes incertae sedis</taxon>
        <taxon>Coniosporium</taxon>
    </lineage>
</organism>
<gene>
    <name evidence="1" type="ORF">H2199_007544</name>
</gene>
<proteinExistence type="predicted"/>
<comment type="caution">
    <text evidence="1">The sequence shown here is derived from an EMBL/GenBank/DDBJ whole genome shotgun (WGS) entry which is preliminary data.</text>
</comment>
<dbReference type="EMBL" id="JAPDRP010000023">
    <property type="protein sequence ID" value="KAJ9637257.1"/>
    <property type="molecule type" value="Genomic_DNA"/>
</dbReference>
<reference evidence="1" key="1">
    <citation type="submission" date="2022-10" db="EMBL/GenBank/DDBJ databases">
        <title>Culturing micro-colonial fungi from biological soil crusts in the Mojave desert and describing Neophaeococcomyces mojavensis, and introducing the new genera and species Taxawa tesnikishii.</title>
        <authorList>
            <person name="Kurbessoian T."/>
            <person name="Stajich J.E."/>
        </authorList>
    </citation>
    <scope>NUCLEOTIDE SEQUENCE</scope>
    <source>
        <strain evidence="1">JES_115</strain>
    </source>
</reference>
<dbReference type="Proteomes" id="UP001172680">
    <property type="component" value="Unassembled WGS sequence"/>
</dbReference>
<sequence>MTVSKDMHSARPSSQHRPSSSSIASSLPSRQSRIHSQSLSVGSINPAHRVTRRKSMTSTAANNVVAMAAAVKGSPPGPGTLNRRTSKASFGPRGPDPSSYPSMPSSLPNNGEGFGSGSYGAGDAKNGSAVTDGPPLASMPESTKTNTKARTRRASEGARQSKGDGKRTSGSELRCEKCGKGYKHSSCLTKHLWEHTPEWAITSKLLISKHQQVQLLEAASVLVAMNQDAEAAKHGDSDHSSVSPAASGSSDLHEDDSSSNDTTPPPQADDHTFGSYSARHSQYGQSKRFSTQSSVLSRSHRSSNSVFSDSAPNGHYMSHYRQWSNDGRPTTSATSVTGSHYDDEEQADLAAAVGLLSCSYGTPKSGPVSLPADVPPVPPLPARFLSQICNSTIAAHGPQRHSTPRPKYPSYASEGHDVDMDDEGLMDEEYDDRHYAARGRSDEDEGVFGTMEE</sequence>
<name>A0ACC2YPF0_9PEZI</name>
<evidence type="ECO:0000313" key="1">
    <source>
        <dbReference type="EMBL" id="KAJ9637257.1"/>
    </source>
</evidence>
<protein>
    <submittedName>
        <fullName evidence="1">Uncharacterized protein</fullName>
    </submittedName>
</protein>
<accession>A0ACC2YPF0</accession>
<keyword evidence="2" id="KW-1185">Reference proteome</keyword>
<evidence type="ECO:0000313" key="2">
    <source>
        <dbReference type="Proteomes" id="UP001172680"/>
    </source>
</evidence>